<dbReference type="InterPro" id="IPR008183">
    <property type="entry name" value="Aldose_1/G6P_1-epimerase"/>
</dbReference>
<evidence type="ECO:0000256" key="3">
    <source>
        <dbReference type="ARBA" id="ARBA00022614"/>
    </source>
</evidence>
<dbReference type="GO" id="GO:0030687">
    <property type="term" value="C:preribosome, large subunit precursor"/>
    <property type="evidence" value="ECO:0007669"/>
    <property type="project" value="TreeGrafter"/>
</dbReference>
<dbReference type="OrthoDB" id="1668230at2759"/>
<dbReference type="GO" id="GO:0005975">
    <property type="term" value="P:carbohydrate metabolic process"/>
    <property type="evidence" value="ECO:0007669"/>
    <property type="project" value="InterPro"/>
</dbReference>
<dbReference type="GO" id="GO:0000470">
    <property type="term" value="P:maturation of LSU-rRNA"/>
    <property type="evidence" value="ECO:0007669"/>
    <property type="project" value="TreeGrafter"/>
</dbReference>
<dbReference type="InterPro" id="IPR029004">
    <property type="entry name" value="Ribosomal_eL28/Mak16"/>
</dbReference>
<dbReference type="GO" id="GO:0051707">
    <property type="term" value="P:response to other organism"/>
    <property type="evidence" value="ECO:0007669"/>
    <property type="project" value="UniProtKB-ARBA"/>
</dbReference>
<gene>
    <name evidence="8" type="ORF">E3N88_40716</name>
</gene>
<dbReference type="InterPro" id="IPR003591">
    <property type="entry name" value="Leu-rich_rpt_typical-subtyp"/>
</dbReference>
<dbReference type="SMART" id="SM00364">
    <property type="entry name" value="LRR_BAC"/>
    <property type="match status" value="7"/>
</dbReference>
<feature type="domain" description="Ribosomal eL28/Mak16" evidence="7">
    <location>
        <begin position="6"/>
        <end position="118"/>
    </location>
</feature>
<name>A0A5N6LNH6_9ASTR</name>
<dbReference type="GO" id="GO:0005730">
    <property type="term" value="C:nucleolus"/>
    <property type="evidence" value="ECO:0007669"/>
    <property type="project" value="TreeGrafter"/>
</dbReference>
<proteinExistence type="inferred from homology"/>
<protein>
    <recommendedName>
        <fullName evidence="7">Ribosomal eL28/Mak16 domain-containing protein</fullName>
    </recommendedName>
</protein>
<dbReference type="SUPFAM" id="SSF52058">
    <property type="entry name" value="L domain-like"/>
    <property type="match status" value="1"/>
</dbReference>
<dbReference type="InterPro" id="IPR001611">
    <property type="entry name" value="Leu-rich_rpt"/>
</dbReference>
<evidence type="ECO:0000256" key="6">
    <source>
        <dbReference type="SAM" id="MobiDB-lite"/>
    </source>
</evidence>
<dbReference type="Pfam" id="PF01778">
    <property type="entry name" value="Ribosomal_L28e"/>
    <property type="match status" value="1"/>
</dbReference>
<dbReference type="Pfam" id="PF04874">
    <property type="entry name" value="Mak16"/>
    <property type="match status" value="1"/>
</dbReference>
<dbReference type="GO" id="GO:0016853">
    <property type="term" value="F:isomerase activity"/>
    <property type="evidence" value="ECO:0007669"/>
    <property type="project" value="InterPro"/>
</dbReference>
<dbReference type="Gene3D" id="2.70.98.10">
    <property type="match status" value="1"/>
</dbReference>
<evidence type="ECO:0000256" key="2">
    <source>
        <dbReference type="ARBA" id="ARBA00005514"/>
    </source>
</evidence>
<accession>A0A5N6LNH6</accession>
<dbReference type="InterPro" id="IPR014718">
    <property type="entry name" value="GH-type_carb-bd"/>
</dbReference>
<dbReference type="Pfam" id="PF01263">
    <property type="entry name" value="Aldose_epim"/>
    <property type="match status" value="1"/>
</dbReference>
<comment type="subcellular location">
    <subcellularLocation>
        <location evidence="1">Nucleus</location>
    </subcellularLocation>
</comment>
<sequence length="861" mass="98787">MQNDEVIWQVLRHKHCSFMSKITAGIFCRNPYNITGVCNRSSCPLANSRYATIRDHDGVFYLYMKTIERAHMPNKLWERVKLPRNYEKALEIIDNNLMYWPKFLVHKAKQRLTKMTQMRIRMRKLALKTREKIMTTPRKEKKREARREEKAERAAVLEKNIEKELVERVKRGMYGDIYNYHTDAFNKLIDEFEPEQEDEKEVEKEFVEWDEAYEDEDDMEDFSGLPSGEDVMDDDEDDKDDDDDESEKVTVDRKRGRADSKYALKKLEKDAKKKKGRVLVELWEFCILIKNLVDFVRNMLFGFLKLEELNVSSNLCRILTLFIILLPDSIAGLLKLEELDVSSNLLEYLPDSIGLLTTLKILNVSSNKLNTLPESIAFCKSLVELYASFNNLKFLPTNFGYGLANLKILSISLNEIRFLPTTICELESLKHLDAHFNKLHGVPSSIGKLVNLESLNLSSNFSNFTELPDTITDLVNLKELDLSNNQIQVLPESFGQLQNLTKLNLDQNPLVIPPMEIVIEGTEAVKSFMIKWRLENIAAEELKRLAEGHHGNQGGWLTWGTNIVNSYFGQGKSSGSKDSYLDQLFRVVDLACSIDPSSFLQLEWTKENPLVKRIRLWRWFGTFSQMPRNDFMFSDYKSLPRVLLFEPGGSSAEVLLYGGKVVSWKNSQGEELLFVSKKASGRFPKGGISLCFPQLGNMGIMKDICSSKNYVKSIDDIPLRLSPTGNPSSVDLTLKTSSNNLNLWPRSFELRLRVSLGPDKMTITSHIKNTDSTSFSFTFSLLNYFLVSDISEVRVEGLETLDFLDNLQQGKRFTEQPDAITFDGEVDRVYTRTPGNIAIIDHKKKRTIVIRNEGLPDAGIF</sequence>
<dbReference type="InterPro" id="IPR011013">
    <property type="entry name" value="Gal_mutarotase_sf_dom"/>
</dbReference>
<comment type="caution">
    <text evidence="8">The sequence shown here is derived from an EMBL/GenBank/DDBJ whole genome shotgun (WGS) entry which is preliminary data.</text>
</comment>
<keyword evidence="3" id="KW-0433">Leucine-rich repeat</keyword>
<evidence type="ECO:0000313" key="9">
    <source>
        <dbReference type="Proteomes" id="UP000326396"/>
    </source>
</evidence>
<keyword evidence="9" id="KW-1185">Reference proteome</keyword>
<dbReference type="Gene3D" id="3.80.10.10">
    <property type="entry name" value="Ribonuclease Inhibitor"/>
    <property type="match status" value="1"/>
</dbReference>
<dbReference type="Gene3D" id="3.30.390.110">
    <property type="match status" value="1"/>
</dbReference>
<feature type="region of interest" description="Disordered" evidence="6">
    <location>
        <begin position="215"/>
        <end position="254"/>
    </location>
</feature>
<reference evidence="8 9" key="1">
    <citation type="submission" date="2019-05" db="EMBL/GenBank/DDBJ databases">
        <title>Mikania micrantha, genome provides insights into the molecular mechanism of rapid growth.</title>
        <authorList>
            <person name="Liu B."/>
        </authorList>
    </citation>
    <scope>NUCLEOTIDE SEQUENCE [LARGE SCALE GENOMIC DNA]</scope>
    <source>
        <strain evidence="8">NLD-2019</strain>
        <tissue evidence="8">Leaf</tissue>
    </source>
</reference>
<dbReference type="GO" id="GO:0006952">
    <property type="term" value="P:defense response"/>
    <property type="evidence" value="ECO:0007669"/>
    <property type="project" value="UniProtKB-ARBA"/>
</dbReference>
<dbReference type="InterPro" id="IPR032675">
    <property type="entry name" value="LRR_dom_sf"/>
</dbReference>
<keyword evidence="5" id="KW-0539">Nucleus</keyword>
<dbReference type="PROSITE" id="PS51450">
    <property type="entry name" value="LRR"/>
    <property type="match status" value="2"/>
</dbReference>
<dbReference type="GO" id="GO:0000460">
    <property type="term" value="P:maturation of 5.8S rRNA"/>
    <property type="evidence" value="ECO:0007669"/>
    <property type="project" value="TreeGrafter"/>
</dbReference>
<dbReference type="FunFam" id="3.30.390.110:FF:000001">
    <property type="entry name" value="Protein MAK16 homolog"/>
    <property type="match status" value="1"/>
</dbReference>
<evidence type="ECO:0000256" key="4">
    <source>
        <dbReference type="ARBA" id="ARBA00022737"/>
    </source>
</evidence>
<organism evidence="8 9">
    <name type="scientific">Mikania micrantha</name>
    <name type="common">bitter vine</name>
    <dbReference type="NCBI Taxonomy" id="192012"/>
    <lineage>
        <taxon>Eukaryota</taxon>
        <taxon>Viridiplantae</taxon>
        <taxon>Streptophyta</taxon>
        <taxon>Embryophyta</taxon>
        <taxon>Tracheophyta</taxon>
        <taxon>Spermatophyta</taxon>
        <taxon>Magnoliopsida</taxon>
        <taxon>eudicotyledons</taxon>
        <taxon>Gunneridae</taxon>
        <taxon>Pentapetalae</taxon>
        <taxon>asterids</taxon>
        <taxon>campanulids</taxon>
        <taxon>Asterales</taxon>
        <taxon>Asteraceae</taxon>
        <taxon>Asteroideae</taxon>
        <taxon>Heliantheae alliance</taxon>
        <taxon>Eupatorieae</taxon>
        <taxon>Mikania</taxon>
    </lineage>
</organism>
<comment type="similarity">
    <text evidence="2">Belongs to the MAK16 family.</text>
</comment>
<dbReference type="InterPro" id="IPR006958">
    <property type="entry name" value="Mak16"/>
</dbReference>
<dbReference type="Pfam" id="PF13855">
    <property type="entry name" value="LRR_8"/>
    <property type="match status" value="2"/>
</dbReference>
<dbReference type="SMART" id="SM00365">
    <property type="entry name" value="LRR_SD22"/>
    <property type="match status" value="4"/>
</dbReference>
<dbReference type="PANTHER" id="PTHR23405">
    <property type="entry name" value="MAINTENANCE OF KILLER 16 MAK16 PROTEIN-RELATED"/>
    <property type="match status" value="1"/>
</dbReference>
<dbReference type="SMART" id="SM00369">
    <property type="entry name" value="LRR_TYP"/>
    <property type="match status" value="6"/>
</dbReference>
<dbReference type="EMBL" id="SZYD01000019">
    <property type="protein sequence ID" value="KAD2393739.1"/>
    <property type="molecule type" value="Genomic_DNA"/>
</dbReference>
<dbReference type="Proteomes" id="UP000326396">
    <property type="component" value="Linkage Group LG9"/>
</dbReference>
<dbReference type="SUPFAM" id="SSF74650">
    <property type="entry name" value="Galactose mutarotase-like"/>
    <property type="match status" value="1"/>
</dbReference>
<evidence type="ECO:0000313" key="8">
    <source>
        <dbReference type="EMBL" id="KAD2393739.1"/>
    </source>
</evidence>
<dbReference type="PANTHER" id="PTHR23405:SF14">
    <property type="entry name" value="PROTEIN MAK16 HOMOLOG"/>
    <property type="match status" value="1"/>
</dbReference>
<keyword evidence="4" id="KW-0677">Repeat</keyword>
<feature type="compositionally biased region" description="Acidic residues" evidence="6">
    <location>
        <begin position="230"/>
        <end position="246"/>
    </location>
</feature>
<evidence type="ECO:0000259" key="7">
    <source>
        <dbReference type="Pfam" id="PF01778"/>
    </source>
</evidence>
<dbReference type="AlphaFoldDB" id="A0A5N6LNH6"/>
<evidence type="ECO:0000256" key="1">
    <source>
        <dbReference type="ARBA" id="ARBA00004123"/>
    </source>
</evidence>
<dbReference type="GO" id="GO:0030246">
    <property type="term" value="F:carbohydrate binding"/>
    <property type="evidence" value="ECO:0007669"/>
    <property type="project" value="InterPro"/>
</dbReference>
<evidence type="ECO:0000256" key="5">
    <source>
        <dbReference type="ARBA" id="ARBA00023242"/>
    </source>
</evidence>